<dbReference type="AlphaFoldDB" id="A0A829H2R8"/>
<organism evidence="1 2">
    <name type="scientific">Lacticaseibacillus paracasei subsp. paracasei Lpp14</name>
    <dbReference type="NCBI Taxonomy" id="1256204"/>
    <lineage>
        <taxon>Bacteria</taxon>
        <taxon>Bacillati</taxon>
        <taxon>Bacillota</taxon>
        <taxon>Bacilli</taxon>
        <taxon>Lactobacillales</taxon>
        <taxon>Lactobacillaceae</taxon>
        <taxon>Lacticaseibacillus</taxon>
    </lineage>
</organism>
<dbReference type="Gene3D" id="2.40.50.480">
    <property type="match status" value="1"/>
</dbReference>
<reference evidence="1 2" key="1">
    <citation type="journal article" date="2013" name="PLoS ONE">
        <title>Lactobacillus paracasei comparative genomics: towards species pan-genome definition and exploitation of diversity.</title>
        <authorList>
            <person name="Smokvina T."/>
            <person name="Wels M."/>
            <person name="Polka J."/>
            <person name="Chervaux C."/>
            <person name="Brisse S."/>
            <person name="Boekhorst J."/>
            <person name="van Hylckama Vlieg J.E."/>
            <person name="Siezen R.J."/>
        </authorList>
    </citation>
    <scope>NUCLEOTIDE SEQUENCE [LARGE SCALE GENOMIC DNA]</scope>
    <source>
        <strain evidence="1 2">Lpp14</strain>
    </source>
</reference>
<protein>
    <submittedName>
        <fullName evidence="1">Uncharacterized protein</fullName>
    </submittedName>
</protein>
<dbReference type="Proteomes" id="UP000014264">
    <property type="component" value="Unassembled WGS sequence"/>
</dbReference>
<evidence type="ECO:0000313" key="1">
    <source>
        <dbReference type="EMBL" id="EPC68573.1"/>
    </source>
</evidence>
<sequence length="70" mass="7938">EYYYYDYEFTWVTKDGQKREVGYESGESANPTELQPGSYVKATVSEKRVIKGPEVVNKNAIPASVLSKLE</sequence>
<name>A0A829H2R8_LACPA</name>
<accession>A0A829H2R8</accession>
<proteinExistence type="predicted"/>
<comment type="caution">
    <text evidence="1">The sequence shown here is derived from an EMBL/GenBank/DDBJ whole genome shotgun (WGS) entry which is preliminary data.</text>
</comment>
<dbReference type="EMBL" id="ANJZ01000041">
    <property type="protein sequence ID" value="EPC68573.1"/>
    <property type="molecule type" value="Genomic_DNA"/>
</dbReference>
<dbReference type="SUPFAM" id="SSF159121">
    <property type="entry name" value="BC4932-like"/>
    <property type="match status" value="1"/>
</dbReference>
<dbReference type="Pfam" id="PF06486">
    <property type="entry name" value="DUF1093"/>
    <property type="match status" value="1"/>
</dbReference>
<evidence type="ECO:0000313" key="2">
    <source>
        <dbReference type="Proteomes" id="UP000014264"/>
    </source>
</evidence>
<feature type="non-terminal residue" evidence="1">
    <location>
        <position position="1"/>
    </location>
</feature>
<dbReference type="InterPro" id="IPR006542">
    <property type="entry name" value="DUF1093"/>
</dbReference>
<gene>
    <name evidence="1" type="ORF">Lpp14_01704</name>
</gene>
<dbReference type="InterPro" id="IPR036166">
    <property type="entry name" value="YxeA-like_sf"/>
</dbReference>